<feature type="transmembrane region" description="Helical" evidence="1">
    <location>
        <begin position="90"/>
        <end position="114"/>
    </location>
</feature>
<sequence>MNRHYYISDNLDDLETVENELEASGINSEQIHVLSEEVADVEQHHLHEVNSLMKQDAVHSGEIGAVIGVILAALVLGGAHWMGWSESAAGWVPFIFLAVVIFGFCIWEGGFLGFQVPNAHFRSFKQVVDEGKYIFFVDVDPGQESVLDRVIEHHPALKIAGTGAAAPHWTAAWQHKWHQFKRVISG</sequence>
<accession>A0A5E7DN80</accession>
<evidence type="ECO:0000313" key="2">
    <source>
        <dbReference type="EMBL" id="VVO18897.1"/>
    </source>
</evidence>
<keyword evidence="1" id="KW-1133">Transmembrane helix</keyword>
<reference evidence="2 3" key="1">
    <citation type="submission" date="2019-09" db="EMBL/GenBank/DDBJ databases">
        <authorList>
            <person name="Chandra G."/>
            <person name="Truman W A."/>
        </authorList>
    </citation>
    <scope>NUCLEOTIDE SEQUENCE [LARGE SCALE GENOMIC DNA]</scope>
    <source>
        <strain evidence="2">PS710</strain>
    </source>
</reference>
<keyword evidence="1" id="KW-0812">Transmembrane</keyword>
<keyword evidence="1" id="KW-0472">Membrane</keyword>
<evidence type="ECO:0000313" key="3">
    <source>
        <dbReference type="Proteomes" id="UP000381093"/>
    </source>
</evidence>
<proteinExistence type="predicted"/>
<dbReference type="RefSeq" id="WP_150766075.1">
    <property type="nucleotide sequence ID" value="NZ_CABVHW010000015.1"/>
</dbReference>
<protein>
    <recommendedName>
        <fullName evidence="4">NAD/FAD-utilizing enzyme apparently involved in cell division</fullName>
    </recommendedName>
</protein>
<feature type="transmembrane region" description="Helical" evidence="1">
    <location>
        <begin position="63"/>
        <end position="84"/>
    </location>
</feature>
<gene>
    <name evidence="2" type="ORF">PS710_04076</name>
</gene>
<evidence type="ECO:0008006" key="4">
    <source>
        <dbReference type="Google" id="ProtNLM"/>
    </source>
</evidence>
<name>A0A5E7DN80_PSEFL</name>
<dbReference type="Proteomes" id="UP000381093">
    <property type="component" value="Unassembled WGS sequence"/>
</dbReference>
<evidence type="ECO:0000256" key="1">
    <source>
        <dbReference type="SAM" id="Phobius"/>
    </source>
</evidence>
<dbReference type="EMBL" id="CABVHW010000015">
    <property type="protein sequence ID" value="VVO18897.1"/>
    <property type="molecule type" value="Genomic_DNA"/>
</dbReference>
<organism evidence="2 3">
    <name type="scientific">Pseudomonas fluorescens</name>
    <dbReference type="NCBI Taxonomy" id="294"/>
    <lineage>
        <taxon>Bacteria</taxon>
        <taxon>Pseudomonadati</taxon>
        <taxon>Pseudomonadota</taxon>
        <taxon>Gammaproteobacteria</taxon>
        <taxon>Pseudomonadales</taxon>
        <taxon>Pseudomonadaceae</taxon>
        <taxon>Pseudomonas</taxon>
    </lineage>
</organism>
<dbReference type="AlphaFoldDB" id="A0A5E7DN80"/>